<reference evidence="2 3" key="1">
    <citation type="journal article" date="2013" name="Nat. Genet.">
        <title>The genome of the hydatid tapeworm Echinococcus granulosus.</title>
        <authorList>
            <person name="Zheng H."/>
            <person name="Zhang W."/>
            <person name="Zhang L."/>
            <person name="Zhang Z."/>
            <person name="Li J."/>
            <person name="Lu G."/>
            <person name="Zhu Y."/>
            <person name="Wang Y."/>
            <person name="Huang Y."/>
            <person name="Liu J."/>
            <person name="Kang H."/>
            <person name="Chen J."/>
            <person name="Wang L."/>
            <person name="Chen A."/>
            <person name="Yu S."/>
            <person name="Gao Z."/>
            <person name="Jin L."/>
            <person name="Gu W."/>
            <person name="Wang Z."/>
            <person name="Zhao L."/>
            <person name="Shi B."/>
            <person name="Wen H."/>
            <person name="Lin R."/>
            <person name="Jones M.K."/>
            <person name="Brejova B."/>
            <person name="Vinar T."/>
            <person name="Zhao G."/>
            <person name="McManus D.P."/>
            <person name="Chen Z."/>
            <person name="Zhou Y."/>
            <person name="Wang S."/>
        </authorList>
    </citation>
    <scope>NUCLEOTIDE SEQUENCE [LARGE SCALE GENOMIC DNA]</scope>
</reference>
<protein>
    <submittedName>
        <fullName evidence="2">Uncharacterized protein</fullName>
    </submittedName>
</protein>
<sequence>MRLVEAYKNERGGGTGPSLQSLDGAFLLDGGKESNLRSPSYFATGGMSNGSEDDNNVDGGGPSKQPPEDPSSHNRSSLSVAVVVMGRAARAAVRMVSFAEFMGSCGDALSTEVERFFKENSQTIDMYGNKVRFRENLLLIISKVVSNVAEQRRCLRGAAATHNSIVQIQ</sequence>
<organism evidence="2 3">
    <name type="scientific">Echinococcus granulosus</name>
    <name type="common">Hydatid tapeworm</name>
    <dbReference type="NCBI Taxonomy" id="6210"/>
    <lineage>
        <taxon>Eukaryota</taxon>
        <taxon>Metazoa</taxon>
        <taxon>Spiralia</taxon>
        <taxon>Lophotrochozoa</taxon>
        <taxon>Platyhelminthes</taxon>
        <taxon>Cestoda</taxon>
        <taxon>Eucestoda</taxon>
        <taxon>Cyclophyllidea</taxon>
        <taxon>Taeniidae</taxon>
        <taxon>Echinococcus</taxon>
        <taxon>Echinococcus granulosus group</taxon>
    </lineage>
</organism>
<name>W6U440_ECHGR</name>
<evidence type="ECO:0000256" key="1">
    <source>
        <dbReference type="SAM" id="MobiDB-lite"/>
    </source>
</evidence>
<dbReference type="AlphaFoldDB" id="W6U440"/>
<keyword evidence="3" id="KW-1185">Reference proteome</keyword>
<comment type="caution">
    <text evidence="2">The sequence shown here is derived from an EMBL/GenBank/DDBJ whole genome shotgun (WGS) entry which is preliminary data.</text>
</comment>
<dbReference type="Proteomes" id="UP000019149">
    <property type="component" value="Unassembled WGS sequence"/>
</dbReference>
<dbReference type="EMBL" id="APAU02000166">
    <property type="protein sequence ID" value="EUB55371.1"/>
    <property type="molecule type" value="Genomic_DNA"/>
</dbReference>
<dbReference type="KEGG" id="egl:EGR_09777"/>
<proteinExistence type="predicted"/>
<dbReference type="GeneID" id="36345492"/>
<dbReference type="CTD" id="36345492"/>
<feature type="region of interest" description="Disordered" evidence="1">
    <location>
        <begin position="38"/>
        <end position="77"/>
    </location>
</feature>
<dbReference type="RefSeq" id="XP_024346567.1">
    <property type="nucleotide sequence ID" value="XM_024499026.1"/>
</dbReference>
<gene>
    <name evidence="2" type="ORF">EGR_09777</name>
</gene>
<feature type="compositionally biased region" description="Basic and acidic residues" evidence="1">
    <location>
        <begin position="1"/>
        <end position="11"/>
    </location>
</feature>
<evidence type="ECO:0000313" key="3">
    <source>
        <dbReference type="Proteomes" id="UP000019149"/>
    </source>
</evidence>
<evidence type="ECO:0000313" key="2">
    <source>
        <dbReference type="EMBL" id="EUB55371.1"/>
    </source>
</evidence>
<feature type="region of interest" description="Disordered" evidence="1">
    <location>
        <begin position="1"/>
        <end position="22"/>
    </location>
</feature>
<accession>W6U440</accession>